<dbReference type="EMBL" id="JAIWYP010000001">
    <property type="protein sequence ID" value="KAH3884274.1"/>
    <property type="molecule type" value="Genomic_DNA"/>
</dbReference>
<dbReference type="Gene3D" id="4.10.400.10">
    <property type="entry name" value="Low-density Lipoprotein Receptor"/>
    <property type="match status" value="1"/>
</dbReference>
<dbReference type="Pfam" id="PF00057">
    <property type="entry name" value="Ldl_recept_a"/>
    <property type="match status" value="1"/>
</dbReference>
<evidence type="ECO:0000313" key="5">
    <source>
        <dbReference type="EMBL" id="KAH3884274.1"/>
    </source>
</evidence>
<dbReference type="SUPFAM" id="SSF49854">
    <property type="entry name" value="Spermadhesin, CUB domain"/>
    <property type="match status" value="1"/>
</dbReference>
<dbReference type="PANTHER" id="PTHR24652:SF69">
    <property type="entry name" value="CUB DOMAIN-CONTAINING PROTEIN"/>
    <property type="match status" value="1"/>
</dbReference>
<gene>
    <name evidence="5" type="ORF">DPMN_008252</name>
</gene>
<dbReference type="PANTHER" id="PTHR24652">
    <property type="entry name" value="LOW-DENSITY LIPOPROTEIN RECEPTOR CLASS A DOMAIN-CONTAINING PROTEIN 2"/>
    <property type="match status" value="1"/>
</dbReference>
<feature type="disulfide bond" evidence="2">
    <location>
        <begin position="155"/>
        <end position="167"/>
    </location>
</feature>
<dbReference type="Gene3D" id="2.60.120.290">
    <property type="entry name" value="Spermadhesin, CUB domain"/>
    <property type="match status" value="1"/>
</dbReference>
<dbReference type="InterPro" id="IPR042333">
    <property type="entry name" value="LRAD2/Mig-13-like"/>
</dbReference>
<dbReference type="PROSITE" id="PS50068">
    <property type="entry name" value="LDLRA_2"/>
    <property type="match status" value="1"/>
</dbReference>
<evidence type="ECO:0000256" key="3">
    <source>
        <dbReference type="SAM" id="SignalP"/>
    </source>
</evidence>
<protein>
    <recommendedName>
        <fullName evidence="4">CUB domain-containing protein</fullName>
    </recommendedName>
</protein>
<sequence>MQIPVLMFLALLVGQSSAIINYYLESYCNGYSWPIDMSILDTVRLRLTSSLRYNNNMNCSVSLTTSSSKQLMYYFRSFDVENSDSCQYDFLEMHDGTSLRAPYANGFYGKQCGSYVDPFVYTTSNSALTLWFKSDNSNTGKGFDMIITSYHTGICDPDEYSCSNGRCVENYLTCNGYNPCGDHSDCALTVGGIAGIAVGSVC</sequence>
<feature type="domain" description="CUB" evidence="4">
    <location>
        <begin position="28"/>
        <end position="150"/>
    </location>
</feature>
<reference evidence="5" key="1">
    <citation type="journal article" date="2019" name="bioRxiv">
        <title>The Genome of the Zebra Mussel, Dreissena polymorpha: A Resource for Invasive Species Research.</title>
        <authorList>
            <person name="McCartney M.A."/>
            <person name="Auch B."/>
            <person name="Kono T."/>
            <person name="Mallez S."/>
            <person name="Zhang Y."/>
            <person name="Obille A."/>
            <person name="Becker A."/>
            <person name="Abrahante J.E."/>
            <person name="Garbe J."/>
            <person name="Badalamenti J.P."/>
            <person name="Herman A."/>
            <person name="Mangelson H."/>
            <person name="Liachko I."/>
            <person name="Sullivan S."/>
            <person name="Sone E.D."/>
            <person name="Koren S."/>
            <person name="Silverstein K.A.T."/>
            <person name="Beckman K.B."/>
            <person name="Gohl D.M."/>
        </authorList>
    </citation>
    <scope>NUCLEOTIDE SEQUENCE</scope>
    <source>
        <strain evidence="5">Duluth1</strain>
        <tissue evidence="5">Whole animal</tissue>
    </source>
</reference>
<name>A0A9D4MYX3_DREPO</name>
<keyword evidence="1 2" id="KW-1015">Disulfide bond</keyword>
<dbReference type="InterPro" id="IPR036055">
    <property type="entry name" value="LDL_receptor-like_sf"/>
</dbReference>
<dbReference type="AlphaFoldDB" id="A0A9D4MYX3"/>
<dbReference type="Proteomes" id="UP000828390">
    <property type="component" value="Unassembled WGS sequence"/>
</dbReference>
<dbReference type="InterPro" id="IPR035914">
    <property type="entry name" value="Sperma_CUB_dom_sf"/>
</dbReference>
<dbReference type="InterPro" id="IPR002172">
    <property type="entry name" value="LDrepeatLR_classA_rpt"/>
</dbReference>
<evidence type="ECO:0000256" key="1">
    <source>
        <dbReference type="ARBA" id="ARBA00023157"/>
    </source>
</evidence>
<evidence type="ECO:0000313" key="6">
    <source>
        <dbReference type="Proteomes" id="UP000828390"/>
    </source>
</evidence>
<accession>A0A9D4MYX3</accession>
<dbReference type="Pfam" id="PF00431">
    <property type="entry name" value="CUB"/>
    <property type="match status" value="1"/>
</dbReference>
<organism evidence="5 6">
    <name type="scientific">Dreissena polymorpha</name>
    <name type="common">Zebra mussel</name>
    <name type="synonym">Mytilus polymorpha</name>
    <dbReference type="NCBI Taxonomy" id="45954"/>
    <lineage>
        <taxon>Eukaryota</taxon>
        <taxon>Metazoa</taxon>
        <taxon>Spiralia</taxon>
        <taxon>Lophotrochozoa</taxon>
        <taxon>Mollusca</taxon>
        <taxon>Bivalvia</taxon>
        <taxon>Autobranchia</taxon>
        <taxon>Heteroconchia</taxon>
        <taxon>Euheterodonta</taxon>
        <taxon>Imparidentia</taxon>
        <taxon>Neoheterodontei</taxon>
        <taxon>Myida</taxon>
        <taxon>Dreissenoidea</taxon>
        <taxon>Dreissenidae</taxon>
        <taxon>Dreissena</taxon>
    </lineage>
</organism>
<comment type="caution">
    <text evidence="5">The sequence shown here is derived from an EMBL/GenBank/DDBJ whole genome shotgun (WGS) entry which is preliminary data.</text>
</comment>
<dbReference type="SUPFAM" id="SSF57424">
    <property type="entry name" value="LDL receptor-like module"/>
    <property type="match status" value="1"/>
</dbReference>
<dbReference type="PROSITE" id="PS01180">
    <property type="entry name" value="CUB"/>
    <property type="match status" value="1"/>
</dbReference>
<feature type="chain" id="PRO_5039370880" description="CUB domain-containing protein" evidence="3">
    <location>
        <begin position="19"/>
        <end position="202"/>
    </location>
</feature>
<evidence type="ECO:0000256" key="2">
    <source>
        <dbReference type="PROSITE-ProRule" id="PRU00124"/>
    </source>
</evidence>
<dbReference type="SMART" id="SM00042">
    <property type="entry name" value="CUB"/>
    <property type="match status" value="1"/>
</dbReference>
<dbReference type="CDD" id="cd00041">
    <property type="entry name" value="CUB"/>
    <property type="match status" value="1"/>
</dbReference>
<proteinExistence type="predicted"/>
<keyword evidence="3" id="KW-0732">Signal</keyword>
<dbReference type="InterPro" id="IPR000859">
    <property type="entry name" value="CUB_dom"/>
</dbReference>
<dbReference type="OrthoDB" id="6514358at2759"/>
<evidence type="ECO:0000259" key="4">
    <source>
        <dbReference type="PROSITE" id="PS01180"/>
    </source>
</evidence>
<comment type="caution">
    <text evidence="2">Lacks conserved residue(s) required for the propagation of feature annotation.</text>
</comment>
<keyword evidence="6" id="KW-1185">Reference proteome</keyword>
<feature type="signal peptide" evidence="3">
    <location>
        <begin position="1"/>
        <end position="18"/>
    </location>
</feature>
<reference evidence="5" key="2">
    <citation type="submission" date="2020-11" db="EMBL/GenBank/DDBJ databases">
        <authorList>
            <person name="McCartney M.A."/>
            <person name="Auch B."/>
            <person name="Kono T."/>
            <person name="Mallez S."/>
            <person name="Becker A."/>
            <person name="Gohl D.M."/>
            <person name="Silverstein K.A.T."/>
            <person name="Koren S."/>
            <person name="Bechman K.B."/>
            <person name="Herman A."/>
            <person name="Abrahante J.E."/>
            <person name="Garbe J."/>
        </authorList>
    </citation>
    <scope>NUCLEOTIDE SEQUENCE</scope>
    <source>
        <strain evidence="5">Duluth1</strain>
        <tissue evidence="5">Whole animal</tissue>
    </source>
</reference>
<dbReference type="CDD" id="cd00112">
    <property type="entry name" value="LDLa"/>
    <property type="match status" value="1"/>
</dbReference>
<feature type="disulfide bond" evidence="2">
    <location>
        <begin position="162"/>
        <end position="180"/>
    </location>
</feature>